<dbReference type="SUPFAM" id="SSF81301">
    <property type="entry name" value="Nucleotidyltransferase"/>
    <property type="match status" value="1"/>
</dbReference>
<keyword evidence="2" id="KW-1185">Reference proteome</keyword>
<dbReference type="InterPro" id="IPR007344">
    <property type="entry name" value="GrpB/CoaE"/>
</dbReference>
<dbReference type="PANTHER" id="PTHR34822:SF1">
    <property type="entry name" value="GRPB FAMILY PROTEIN"/>
    <property type="match status" value="1"/>
</dbReference>
<dbReference type="Gene3D" id="3.30.460.10">
    <property type="entry name" value="Beta Polymerase, domain 2"/>
    <property type="match status" value="1"/>
</dbReference>
<organism evidence="1 2">
    <name type="scientific">Paenibacillus chartarius</name>
    <dbReference type="NCBI Taxonomy" id="747481"/>
    <lineage>
        <taxon>Bacteria</taxon>
        <taxon>Bacillati</taxon>
        <taxon>Bacillota</taxon>
        <taxon>Bacilli</taxon>
        <taxon>Bacillales</taxon>
        <taxon>Paenibacillaceae</taxon>
        <taxon>Paenibacillus</taxon>
    </lineage>
</organism>
<dbReference type="PANTHER" id="PTHR34822">
    <property type="entry name" value="GRPB DOMAIN PROTEIN (AFU_ORTHOLOGUE AFUA_1G01530)"/>
    <property type="match status" value="1"/>
</dbReference>
<evidence type="ECO:0000313" key="2">
    <source>
        <dbReference type="Proteomes" id="UP001589776"/>
    </source>
</evidence>
<evidence type="ECO:0000313" key="1">
    <source>
        <dbReference type="EMBL" id="MFC0216413.1"/>
    </source>
</evidence>
<reference evidence="1 2" key="1">
    <citation type="submission" date="2024-09" db="EMBL/GenBank/DDBJ databases">
        <authorList>
            <person name="Sun Q."/>
            <person name="Mori K."/>
        </authorList>
    </citation>
    <scope>NUCLEOTIDE SEQUENCE [LARGE SCALE GENOMIC DNA]</scope>
    <source>
        <strain evidence="1 2">CCM 7759</strain>
    </source>
</reference>
<dbReference type="EMBL" id="JBHLWN010000120">
    <property type="protein sequence ID" value="MFC0216413.1"/>
    <property type="molecule type" value="Genomic_DNA"/>
</dbReference>
<comment type="caution">
    <text evidence="1">The sequence shown here is derived from an EMBL/GenBank/DDBJ whole genome shotgun (WGS) entry which is preliminary data.</text>
</comment>
<accession>A0ABV6DUS6</accession>
<dbReference type="RefSeq" id="WP_377474570.1">
    <property type="nucleotide sequence ID" value="NZ_JBHLWN010000120.1"/>
</dbReference>
<name>A0ABV6DUS6_9BACL</name>
<protein>
    <submittedName>
        <fullName evidence="1">GrpB family protein</fullName>
    </submittedName>
</protein>
<gene>
    <name evidence="1" type="ORF">ACFFK0_28860</name>
</gene>
<proteinExistence type="predicted"/>
<dbReference type="Proteomes" id="UP001589776">
    <property type="component" value="Unassembled WGS sequence"/>
</dbReference>
<dbReference type="Pfam" id="PF04229">
    <property type="entry name" value="GrpB"/>
    <property type="match status" value="1"/>
</dbReference>
<sequence length="182" mass="20955">MSEQNRYAIHVVPYSSMWAKKFAEEKERLLGILAPRIVTIEHVGSTSIPNQEAKPIIDMFAAVPALLHEQVYEKLLSSSGYRHVTTGMAGRHLFIKETDGERTHHLHILPAGGFYERNELLFRDFLRSHPQLVKEYGDLKRMLAETYPTDHEAYTRAKTDFIQRVVDLARTAKGLPLQKVWE</sequence>
<dbReference type="InterPro" id="IPR043519">
    <property type="entry name" value="NT_sf"/>
</dbReference>